<dbReference type="EMBL" id="AP023415">
    <property type="protein sequence ID" value="BCK79058.1"/>
    <property type="molecule type" value="Genomic_DNA"/>
</dbReference>
<evidence type="ECO:0000313" key="3">
    <source>
        <dbReference type="Proteomes" id="UP000681343"/>
    </source>
</evidence>
<evidence type="ECO:0000259" key="1">
    <source>
        <dbReference type="Pfam" id="PF18495"/>
    </source>
</evidence>
<sequence length="52" mass="5549">MSEMEYSALQDALASASMEGYPVTKQTELDCVRLLNGSTSVAALVQEIIARG</sequence>
<dbReference type="Proteomes" id="UP000681343">
    <property type="component" value="Chromosome"/>
</dbReference>
<dbReference type="AlphaFoldDB" id="A0A810PQU9"/>
<accession>A0A810PQU9</accession>
<dbReference type="InterPro" id="IPR033788">
    <property type="entry name" value="VbhA-like"/>
</dbReference>
<dbReference type="Pfam" id="PF18495">
    <property type="entry name" value="VbhA"/>
    <property type="match status" value="1"/>
</dbReference>
<reference evidence="2" key="1">
    <citation type="submission" date="2020-09" db="EMBL/GenBank/DDBJ databases">
        <title>New species isolated from human feces.</title>
        <authorList>
            <person name="Kitahara M."/>
            <person name="Shigeno Y."/>
            <person name="Shime M."/>
            <person name="Matsumoto Y."/>
            <person name="Nakamura S."/>
            <person name="Motooka D."/>
            <person name="Fukuoka S."/>
            <person name="Nishikawa H."/>
            <person name="Benno Y."/>
        </authorList>
    </citation>
    <scope>NUCLEOTIDE SEQUENCE</scope>
    <source>
        <strain evidence="2">MM35</strain>
    </source>
</reference>
<gene>
    <name evidence="2" type="ORF">MM35RIKEN_12500</name>
</gene>
<proteinExistence type="predicted"/>
<keyword evidence="3" id="KW-1185">Reference proteome</keyword>
<feature type="domain" description="Antitoxin VbhA" evidence="1">
    <location>
        <begin position="8"/>
        <end position="51"/>
    </location>
</feature>
<dbReference type="KEGG" id="vfa:MM35RIKEN_12500"/>
<evidence type="ECO:0000313" key="2">
    <source>
        <dbReference type="EMBL" id="BCK79058.1"/>
    </source>
</evidence>
<dbReference type="InterPro" id="IPR043038">
    <property type="entry name" value="VbhA_sf"/>
</dbReference>
<name>A0A810PQU9_9FIRM</name>
<dbReference type="InterPro" id="IPR041535">
    <property type="entry name" value="VbhA"/>
</dbReference>
<dbReference type="Gene3D" id="1.10.8.1050">
    <property type="entry name" value="Antitoxin VbhA-like"/>
    <property type="match status" value="1"/>
</dbReference>
<organism evidence="2 3">
    <name type="scientific">Vescimonas fastidiosa</name>
    <dbReference type="NCBI Taxonomy" id="2714353"/>
    <lineage>
        <taxon>Bacteria</taxon>
        <taxon>Bacillati</taxon>
        <taxon>Bacillota</taxon>
        <taxon>Clostridia</taxon>
        <taxon>Eubacteriales</taxon>
        <taxon>Oscillospiraceae</taxon>
        <taxon>Vescimonas</taxon>
    </lineage>
</organism>
<protein>
    <recommendedName>
        <fullName evidence="1">Antitoxin VbhA domain-containing protein</fullName>
    </recommendedName>
</protein>
<dbReference type="CDD" id="cd11586">
    <property type="entry name" value="VbhA_like"/>
    <property type="match status" value="1"/>
</dbReference>